<proteinExistence type="predicted"/>
<protein>
    <submittedName>
        <fullName evidence="1">Uncharacterized protein</fullName>
    </submittedName>
</protein>
<name>A0AC60PUG2_IXOPE</name>
<keyword evidence="2" id="KW-1185">Reference proteome</keyword>
<organism evidence="1 2">
    <name type="scientific">Ixodes persulcatus</name>
    <name type="common">Taiga tick</name>
    <dbReference type="NCBI Taxonomy" id="34615"/>
    <lineage>
        <taxon>Eukaryota</taxon>
        <taxon>Metazoa</taxon>
        <taxon>Ecdysozoa</taxon>
        <taxon>Arthropoda</taxon>
        <taxon>Chelicerata</taxon>
        <taxon>Arachnida</taxon>
        <taxon>Acari</taxon>
        <taxon>Parasitiformes</taxon>
        <taxon>Ixodida</taxon>
        <taxon>Ixodoidea</taxon>
        <taxon>Ixodidae</taxon>
        <taxon>Ixodinae</taxon>
        <taxon>Ixodes</taxon>
    </lineage>
</organism>
<comment type="caution">
    <text evidence="1">The sequence shown here is derived from an EMBL/GenBank/DDBJ whole genome shotgun (WGS) entry which is preliminary data.</text>
</comment>
<accession>A0AC60PUG2</accession>
<reference evidence="1 2" key="1">
    <citation type="journal article" date="2020" name="Cell">
        <title>Large-Scale Comparative Analyses of Tick Genomes Elucidate Their Genetic Diversity and Vector Capacities.</title>
        <authorList>
            <consortium name="Tick Genome and Microbiome Consortium (TIGMIC)"/>
            <person name="Jia N."/>
            <person name="Wang J."/>
            <person name="Shi W."/>
            <person name="Du L."/>
            <person name="Sun Y."/>
            <person name="Zhan W."/>
            <person name="Jiang J.F."/>
            <person name="Wang Q."/>
            <person name="Zhang B."/>
            <person name="Ji P."/>
            <person name="Bell-Sakyi L."/>
            <person name="Cui X.M."/>
            <person name="Yuan T.T."/>
            <person name="Jiang B.G."/>
            <person name="Yang W.F."/>
            <person name="Lam T.T."/>
            <person name="Chang Q.C."/>
            <person name="Ding S.J."/>
            <person name="Wang X.J."/>
            <person name="Zhu J.G."/>
            <person name="Ruan X.D."/>
            <person name="Zhao L."/>
            <person name="Wei J.T."/>
            <person name="Ye R.Z."/>
            <person name="Que T.C."/>
            <person name="Du C.H."/>
            <person name="Zhou Y.H."/>
            <person name="Cheng J.X."/>
            <person name="Dai P.F."/>
            <person name="Guo W.B."/>
            <person name="Han X.H."/>
            <person name="Huang E.J."/>
            <person name="Li L.F."/>
            <person name="Wei W."/>
            <person name="Gao Y.C."/>
            <person name="Liu J.Z."/>
            <person name="Shao H.Z."/>
            <person name="Wang X."/>
            <person name="Wang C.C."/>
            <person name="Yang T.C."/>
            <person name="Huo Q.B."/>
            <person name="Li W."/>
            <person name="Chen H.Y."/>
            <person name="Chen S.E."/>
            <person name="Zhou L.G."/>
            <person name="Ni X.B."/>
            <person name="Tian J.H."/>
            <person name="Sheng Y."/>
            <person name="Liu T."/>
            <person name="Pan Y.S."/>
            <person name="Xia L.Y."/>
            <person name="Li J."/>
            <person name="Zhao F."/>
            <person name="Cao W.C."/>
        </authorList>
    </citation>
    <scope>NUCLEOTIDE SEQUENCE [LARGE SCALE GENOMIC DNA]</scope>
    <source>
        <strain evidence="1">Iper-2018</strain>
    </source>
</reference>
<evidence type="ECO:0000313" key="1">
    <source>
        <dbReference type="EMBL" id="KAG0424688.1"/>
    </source>
</evidence>
<sequence>MTSPGQLSGKRAYVKAAPASVYETALQVAATAGGKEPLLELTIGDRVFHALLDTGSSVSLFGDPAVAAARATGAGLREEAHSLRLAMGWSSTTQSIRRRIRWSGGLRKLCFIHMPGLCRDVILG</sequence>
<evidence type="ECO:0000313" key="2">
    <source>
        <dbReference type="Proteomes" id="UP000805193"/>
    </source>
</evidence>
<gene>
    <name evidence="1" type="ORF">HPB47_028097</name>
</gene>
<dbReference type="Proteomes" id="UP000805193">
    <property type="component" value="Unassembled WGS sequence"/>
</dbReference>
<dbReference type="EMBL" id="JABSTQ010009946">
    <property type="protein sequence ID" value="KAG0424688.1"/>
    <property type="molecule type" value="Genomic_DNA"/>
</dbReference>